<dbReference type="AlphaFoldDB" id="S2E1X3"/>
<protein>
    <submittedName>
        <fullName evidence="1">Uncharacterized protein</fullName>
    </submittedName>
</protein>
<comment type="caution">
    <text evidence="1">The sequence shown here is derived from an EMBL/GenBank/DDBJ whole genome shotgun (WGS) entry which is preliminary data.</text>
</comment>
<dbReference type="EMBL" id="AHJG01000193">
    <property type="protein sequence ID" value="EPA05340.1"/>
    <property type="molecule type" value="Genomic_DNA"/>
</dbReference>
<dbReference type="Proteomes" id="UP000014065">
    <property type="component" value="Unassembled WGS sequence"/>
</dbReference>
<proteinExistence type="predicted"/>
<name>S2E1X3_9ARCH</name>
<keyword evidence="2" id="KW-1185">Reference proteome</keyword>
<accession>S2E1X3</accession>
<evidence type="ECO:0000313" key="1">
    <source>
        <dbReference type="EMBL" id="EPA05340.1"/>
    </source>
</evidence>
<organism evidence="1 2">
    <name type="scientific">Candidatus Nitrosarchaeum limnium BG20</name>
    <dbReference type="NCBI Taxonomy" id="859192"/>
    <lineage>
        <taxon>Archaea</taxon>
        <taxon>Nitrososphaerota</taxon>
        <taxon>Nitrososphaeria</taxon>
        <taxon>Nitrosopumilales</taxon>
        <taxon>Nitrosopumilaceae</taxon>
        <taxon>Nitrosarchaeum</taxon>
    </lineage>
</organism>
<sequence>MKYSRQLVTGLAPYEIEFMLKKLDESKKFERRCVRIRYT</sequence>
<evidence type="ECO:0000313" key="2">
    <source>
        <dbReference type="Proteomes" id="UP000014065"/>
    </source>
</evidence>
<gene>
    <name evidence="1" type="ORF">BG20_I0148</name>
</gene>
<reference evidence="1 2" key="1">
    <citation type="journal article" date="2012" name="J. Bacteriol.">
        <title>Genome Sequence of "Candidatus Nitrosoarchaeum limnia" BG20, a Low-Salinity Ammonia-Oxidizing Archaeon from the San Francisco Bay Estuary.</title>
        <authorList>
            <person name="Mosier A.C."/>
            <person name="Allen E.E."/>
            <person name="Kim M."/>
            <person name="Ferriera S."/>
            <person name="Francis C.A."/>
        </authorList>
    </citation>
    <scope>NUCLEOTIDE SEQUENCE [LARGE SCALE GENOMIC DNA]</scope>
    <source>
        <strain evidence="1 2">BG20</strain>
    </source>
</reference>